<name>A0ABW2ZKT8_9SPHI</name>
<dbReference type="InterPro" id="IPR012334">
    <property type="entry name" value="Pectin_lyas_fold"/>
</dbReference>
<dbReference type="PANTHER" id="PTHR36453">
    <property type="entry name" value="SECRETED PROTEIN-RELATED"/>
    <property type="match status" value="1"/>
</dbReference>
<reference evidence="3" key="1">
    <citation type="journal article" date="2019" name="Int. J. Syst. Evol. Microbiol.">
        <title>The Global Catalogue of Microorganisms (GCM) 10K type strain sequencing project: providing services to taxonomists for standard genome sequencing and annotation.</title>
        <authorList>
            <consortium name="The Broad Institute Genomics Platform"/>
            <consortium name="The Broad Institute Genome Sequencing Center for Infectious Disease"/>
            <person name="Wu L."/>
            <person name="Ma J."/>
        </authorList>
    </citation>
    <scope>NUCLEOTIDE SEQUENCE [LARGE SCALE GENOMIC DNA]</scope>
    <source>
        <strain evidence="3">CCUG 60742</strain>
    </source>
</reference>
<dbReference type="RefSeq" id="WP_377145192.1">
    <property type="nucleotide sequence ID" value="NZ_JBHTIA010000013.1"/>
</dbReference>
<dbReference type="SMART" id="SM00710">
    <property type="entry name" value="PbH1"/>
    <property type="match status" value="6"/>
</dbReference>
<evidence type="ECO:0000259" key="1">
    <source>
        <dbReference type="Pfam" id="PF13229"/>
    </source>
</evidence>
<dbReference type="InterPro" id="IPR022441">
    <property type="entry name" value="Para_beta_helix_rpt-2"/>
</dbReference>
<dbReference type="Proteomes" id="UP001597073">
    <property type="component" value="Unassembled WGS sequence"/>
</dbReference>
<dbReference type="InterPro" id="IPR006626">
    <property type="entry name" value="PbH1"/>
</dbReference>
<evidence type="ECO:0000313" key="2">
    <source>
        <dbReference type="EMBL" id="MFD0766878.1"/>
    </source>
</evidence>
<accession>A0ABW2ZKT8</accession>
<dbReference type="PANTHER" id="PTHR36453:SF1">
    <property type="entry name" value="RIGHT HANDED BETA HELIX DOMAIN-CONTAINING PROTEIN"/>
    <property type="match status" value="1"/>
</dbReference>
<feature type="domain" description="Right handed beta helix" evidence="1">
    <location>
        <begin position="154"/>
        <end position="293"/>
    </location>
</feature>
<sequence length="550" mass="60410">MNISSWKEVKNGIYVSESESTGTNLIINSQQQQIGRYPNTGYLTIQSTSGNNQIYGPQLPVSTYHSGAEVVIRKTRWIIDRSPIISQTSNSLTFEGNKNIAKKGYGYFIQNDIKTLDRPGEWFYDKTKKAMYVYFGKIKPSSVSVTTSAFKHVVDIQKFNYLSFENISFTGAGQCAFNIVQSKGISIKNCNINNSGSEAVLASYSPYLMIESCTISNSLSGGLNLDAGCTNAVIHKNKILNTGLFAGMGKSGTGTYEAITSFGDNTVIEKNRIDSVGYNGIYFGGNSAIAKNNYISFFCLTKDDGAGIYLGDWSKTFNKKVEGNIILHGIGNGKGTDHEKSLQAEGIYIDDNTESVSILDNTVSLCSNNGIKLHNAKDIDVYNNTVFNNGIQLRLEQDHYLASSKYIRNNNIKRNTFFSASIQQAAAKFTTNQNDIKSFGKIDSNIYCAARIPSKAKVLKGVMQKEPQVASAITKIQSENGHIRFEFNASAEVKTLTLDSSYVDVQNKQYAKTVTLGPYSSLILIASNPNNVNNISSVQDALVINKTFEK</sequence>
<dbReference type="NCBIfam" id="TIGR03804">
    <property type="entry name" value="para_beta_helix"/>
    <property type="match status" value="1"/>
</dbReference>
<dbReference type="InterPro" id="IPR011050">
    <property type="entry name" value="Pectin_lyase_fold/virulence"/>
</dbReference>
<evidence type="ECO:0000313" key="3">
    <source>
        <dbReference type="Proteomes" id="UP001597073"/>
    </source>
</evidence>
<organism evidence="2 3">
    <name type="scientific">Mucilaginibacter lutimaris</name>
    <dbReference type="NCBI Taxonomy" id="931629"/>
    <lineage>
        <taxon>Bacteria</taxon>
        <taxon>Pseudomonadati</taxon>
        <taxon>Bacteroidota</taxon>
        <taxon>Sphingobacteriia</taxon>
        <taxon>Sphingobacteriales</taxon>
        <taxon>Sphingobacteriaceae</taxon>
        <taxon>Mucilaginibacter</taxon>
    </lineage>
</organism>
<dbReference type="EMBL" id="JBHTIA010000013">
    <property type="protein sequence ID" value="MFD0766878.1"/>
    <property type="molecule type" value="Genomic_DNA"/>
</dbReference>
<gene>
    <name evidence="2" type="ORF">ACFQZI_18610</name>
</gene>
<protein>
    <submittedName>
        <fullName evidence="2">Right-handed parallel beta-helix repeat-containing protein</fullName>
    </submittedName>
</protein>
<dbReference type="Pfam" id="PF13229">
    <property type="entry name" value="Beta_helix"/>
    <property type="match status" value="1"/>
</dbReference>
<comment type="caution">
    <text evidence="2">The sequence shown here is derived from an EMBL/GenBank/DDBJ whole genome shotgun (WGS) entry which is preliminary data.</text>
</comment>
<dbReference type="InterPro" id="IPR039448">
    <property type="entry name" value="Beta_helix"/>
</dbReference>
<keyword evidence="3" id="KW-1185">Reference proteome</keyword>
<proteinExistence type="predicted"/>
<dbReference type="SUPFAM" id="SSF51126">
    <property type="entry name" value="Pectin lyase-like"/>
    <property type="match status" value="1"/>
</dbReference>
<dbReference type="Gene3D" id="2.160.20.10">
    <property type="entry name" value="Single-stranded right-handed beta-helix, Pectin lyase-like"/>
    <property type="match status" value="2"/>
</dbReference>